<proteinExistence type="predicted"/>
<reference evidence="1" key="1">
    <citation type="journal article" date="2014" name="Front. Microbiol.">
        <title>High frequency of phylogenetically diverse reductive dehalogenase-homologous genes in deep subseafloor sedimentary metagenomes.</title>
        <authorList>
            <person name="Kawai M."/>
            <person name="Futagami T."/>
            <person name="Toyoda A."/>
            <person name="Takaki Y."/>
            <person name="Nishi S."/>
            <person name="Hori S."/>
            <person name="Arai W."/>
            <person name="Tsubouchi T."/>
            <person name="Morono Y."/>
            <person name="Uchiyama I."/>
            <person name="Ito T."/>
            <person name="Fujiyama A."/>
            <person name="Inagaki F."/>
            <person name="Takami H."/>
        </authorList>
    </citation>
    <scope>NUCLEOTIDE SEQUENCE</scope>
    <source>
        <strain evidence="1">Expedition CK06-06</strain>
    </source>
</reference>
<evidence type="ECO:0000313" key="1">
    <source>
        <dbReference type="EMBL" id="GAF77839.1"/>
    </source>
</evidence>
<name>X0S9Z0_9ZZZZ</name>
<accession>X0S9Z0</accession>
<dbReference type="AlphaFoldDB" id="X0S9Z0"/>
<comment type="caution">
    <text evidence="1">The sequence shown here is derived from an EMBL/GenBank/DDBJ whole genome shotgun (WGS) entry which is preliminary data.</text>
</comment>
<sequence>MDSAAPVPGLDGHYAFGHTVVEVARRRVVRHEGVSGCNYLTRIPDLGLSVITFSNRYYEPEENRAIVDFLLDPAGEKGDLRFPTEPVSEPVSVAVEELARYAGRFVSTNIPSWESRTLARDLIQIDVAEDTLEVGFPWGRHALVPVGVRAFSWHSDWGDDSWGMLLEFSDPEGDGPLELAILYNDGHPAEKYVRLEEWTPSPALLQHVAGTYHSAHLDYSWKLMIDESGELVLRAPTMADIRVEPYQENEFILRHEKFPGVPDHFWMRFHENEAGEITHLTVWYPRLMHHRFDRR</sequence>
<gene>
    <name evidence="1" type="ORF">S01H1_03473</name>
</gene>
<protein>
    <submittedName>
        <fullName evidence="1">Uncharacterized protein</fullName>
    </submittedName>
</protein>
<organism evidence="1">
    <name type="scientific">marine sediment metagenome</name>
    <dbReference type="NCBI Taxonomy" id="412755"/>
    <lineage>
        <taxon>unclassified sequences</taxon>
        <taxon>metagenomes</taxon>
        <taxon>ecological metagenomes</taxon>
    </lineage>
</organism>
<dbReference type="EMBL" id="BARS01001892">
    <property type="protein sequence ID" value="GAF77839.1"/>
    <property type="molecule type" value="Genomic_DNA"/>
</dbReference>